<protein>
    <recommendedName>
        <fullName evidence="5">Glycoside hydrolase family 38 N-terminal domain-containing protein</fullName>
    </recommendedName>
</protein>
<dbReference type="InterPro" id="IPR000602">
    <property type="entry name" value="Glyco_hydro_38_N"/>
</dbReference>
<dbReference type="Proteomes" id="UP000616779">
    <property type="component" value="Unassembled WGS sequence"/>
</dbReference>
<sequence length="883" mass="101423">MSKIKEVLVLHHSHMDVGYTHAQPILLEMQRHYIDQALDMCERTEEWEEVNRFRWTCESSYPVLRWLEKAKPAQVDRFKRFLHNGQMSISGSYMHSTPLCSAEELAKMLYPIRHLRSQFDIEIKTAIHHDINGQPWSYNQLLLDAGIEFFIMGVNIHFGGVPFNRPNAFHWQAPDRRTLLTFNGEHYSLFSQICDVNAKNTDIMAQGLSKYLRKIESNPEYPFDFAYLTATNLPLYDNNPPDRDLAELLKTWNGEDRGIQISFVTPEQLYARVREHAANLPVHAGDWTDYWNFGSASSAKETKLNRRTKQGMKAVELLDAFGRVDDQSFIETKQEAWNQILLYDEHTWGAFNSVSEPDHLNVDIQWMHKAHYSYMANSLTGYLLNTHLEKLANNPLQSETPEGIMLVNPSSVAVTHDLQIPSSFKTPGRHLSADRMRQVLMNIENNHAGASYGTIALPPFSWRKIPFQALREVGLSQEILAHKGVIGTDGEGPWFREVTVEQGKIESPFHSCSFDPLTGRIKSLFDKQQEWEVLDQSSPWTLFQYIQETVDTVYHSNNRSAIHPRDIEDGNNSISQWNHNWKAKRLTYTQFNYCRVERHSNSATLIISWDAPGVEQLEQRFTFFSYKPDIEMKATFFKQDITTPEGTYFTLPLNLKAWRCHYDTASQLVELDTQQLPGVSRDYITVDKSVSVYDGLHCVTMSCPDAPLVQVGDFNFGKEQKTIDKKEKPLLLAWPMNNYWDTNFRARQPGFVSFTYILSTFSSFDPVNTMISATRAVSSVLASPVVDCKEESAGQFVEVSEDCVQVFDLKSVEEGKGMLVRLINHSDQEVNTSLRFPNRMIEAAFRTNVLEEIQSDISGIEKGSFTVNLKAKQMQYFLVILKS</sequence>
<organism evidence="3 4">
    <name type="scientific">Paenibacillus phytorum</name>
    <dbReference type="NCBI Taxonomy" id="2654977"/>
    <lineage>
        <taxon>Bacteria</taxon>
        <taxon>Bacillati</taxon>
        <taxon>Bacillota</taxon>
        <taxon>Bacilli</taxon>
        <taxon>Bacillales</taxon>
        <taxon>Paenibacillaceae</taxon>
        <taxon>Paenibacillus</taxon>
    </lineage>
</organism>
<gene>
    <name evidence="3" type="ORF">GC098_07325</name>
</gene>
<keyword evidence="4" id="KW-1185">Reference proteome</keyword>
<dbReference type="PANTHER" id="PTHR46017">
    <property type="entry name" value="ALPHA-MANNOSIDASE 2C1"/>
    <property type="match status" value="1"/>
</dbReference>
<dbReference type="SUPFAM" id="SSF88713">
    <property type="entry name" value="Glycoside hydrolase/deacetylase"/>
    <property type="match status" value="1"/>
</dbReference>
<proteinExistence type="predicted"/>
<feature type="domain" description="Glycoside hydrolase family 38 N-terminal" evidence="1">
    <location>
        <begin position="7"/>
        <end position="278"/>
    </location>
</feature>
<dbReference type="InterPro" id="IPR027291">
    <property type="entry name" value="Glyco_hydro_38_N_sf"/>
</dbReference>
<evidence type="ECO:0008006" key="5">
    <source>
        <dbReference type="Google" id="ProtNLM"/>
    </source>
</evidence>
<evidence type="ECO:0000259" key="1">
    <source>
        <dbReference type="Pfam" id="PF01074"/>
    </source>
</evidence>
<dbReference type="Pfam" id="PF17677">
    <property type="entry name" value="Glyco_hydro38C2"/>
    <property type="match status" value="1"/>
</dbReference>
<evidence type="ECO:0000259" key="2">
    <source>
        <dbReference type="Pfam" id="PF17677"/>
    </source>
</evidence>
<dbReference type="InterPro" id="IPR041147">
    <property type="entry name" value="GH38_C"/>
</dbReference>
<reference evidence="3 4" key="1">
    <citation type="submission" date="2019-10" db="EMBL/GenBank/DDBJ databases">
        <title>Description of Paenibacillus terrestris sp. nov.</title>
        <authorList>
            <person name="Carlier A."/>
            <person name="Qi S."/>
        </authorList>
    </citation>
    <scope>NUCLEOTIDE SEQUENCE [LARGE SCALE GENOMIC DNA]</scope>
    <source>
        <strain evidence="3 4">LMG 31458</strain>
    </source>
</reference>
<dbReference type="EMBL" id="WHOA01000048">
    <property type="protein sequence ID" value="NOU71235.1"/>
    <property type="molecule type" value="Genomic_DNA"/>
</dbReference>
<dbReference type="CDD" id="cd10791">
    <property type="entry name" value="GH38N_AMII_like_1"/>
    <property type="match status" value="1"/>
</dbReference>
<name>A0ABX1XRR9_9BACL</name>
<evidence type="ECO:0000313" key="4">
    <source>
        <dbReference type="Proteomes" id="UP000616779"/>
    </source>
</evidence>
<evidence type="ECO:0000313" key="3">
    <source>
        <dbReference type="EMBL" id="NOU71235.1"/>
    </source>
</evidence>
<dbReference type="RefSeq" id="WP_171642438.1">
    <property type="nucleotide sequence ID" value="NZ_WHOA01000048.1"/>
</dbReference>
<accession>A0ABX1XRR9</accession>
<dbReference type="InterPro" id="IPR011330">
    <property type="entry name" value="Glyco_hydro/deAcase_b/a-brl"/>
</dbReference>
<feature type="domain" description="Glycosyl hydrolases family 38 C-terminal" evidence="2">
    <location>
        <begin position="809"/>
        <end position="872"/>
    </location>
</feature>
<dbReference type="PANTHER" id="PTHR46017:SF1">
    <property type="entry name" value="ALPHA-MANNOSIDASE 2C1"/>
    <property type="match status" value="1"/>
</dbReference>
<dbReference type="Gene3D" id="3.20.110.10">
    <property type="entry name" value="Glycoside hydrolase 38, N terminal domain"/>
    <property type="match status" value="1"/>
</dbReference>
<dbReference type="Pfam" id="PF01074">
    <property type="entry name" value="Glyco_hydro_38N"/>
    <property type="match status" value="1"/>
</dbReference>
<dbReference type="InterPro" id="IPR011013">
    <property type="entry name" value="Gal_mutarotase_sf_dom"/>
</dbReference>
<comment type="caution">
    <text evidence="3">The sequence shown here is derived from an EMBL/GenBank/DDBJ whole genome shotgun (WGS) entry which is preliminary data.</text>
</comment>
<dbReference type="SUPFAM" id="SSF74650">
    <property type="entry name" value="Galactose mutarotase-like"/>
    <property type="match status" value="1"/>
</dbReference>